<dbReference type="Proteomes" id="UP000191554">
    <property type="component" value="Unassembled WGS sequence"/>
</dbReference>
<name>A0A1V4SMA3_RUMHU</name>
<evidence type="ECO:0000313" key="2">
    <source>
        <dbReference type="EMBL" id="OPX45008.1"/>
    </source>
</evidence>
<sequence>MERNFIEKVPRYFEPYVNDCFHNSYGAVLQYMGLNPNIVLADYLSFMYDSENGNIGVNYFYRYSTTVEFKEEELNTSLEFAYVPATAVFNRESEDTENIRFPDRVNINMFINDDNDTAYLRLKKLIDSGKPVVAAVDLFHMSYHRAYHRDHGLHCVVITGYDEKEGCFELFDKFRLSSSDFEGKLPMAEVNEGRASDNPATWSEDMLKRPVRNLWIEICAHKDFRITDKKLINVLDESCKRLKGLKQVLGKDCGLKSLEAFTRDLLLKKEEELDAGQYNWFRYYLNINFKNIARNRKRFMAFVGEISSLLPEHIAADICGKLEDASKHWDIAASIALKIGIKKSPELIEDLVKQLCEIHELESCIASSLESCLRGKMPVEI</sequence>
<dbReference type="AlphaFoldDB" id="A0A1V4SMA3"/>
<dbReference type="RefSeq" id="WP_080063689.1">
    <property type="nucleotide sequence ID" value="NZ_MZGX01000006.1"/>
</dbReference>
<dbReference type="OrthoDB" id="1737154at2"/>
<accession>A0A1V4SMA3</accession>
<reference evidence="2 3" key="1">
    <citation type="submission" date="2017-03" db="EMBL/GenBank/DDBJ databases">
        <title>Genome sequence of Clostridium hungatei DSM 14427.</title>
        <authorList>
            <person name="Poehlein A."/>
            <person name="Daniel R."/>
        </authorList>
    </citation>
    <scope>NUCLEOTIDE SEQUENCE [LARGE SCALE GENOMIC DNA]</scope>
    <source>
        <strain evidence="2 3">DSM 14427</strain>
    </source>
</reference>
<proteinExistence type="predicted"/>
<dbReference type="Gene3D" id="3.90.70.10">
    <property type="entry name" value="Cysteine proteinases"/>
    <property type="match status" value="1"/>
</dbReference>
<keyword evidence="3" id="KW-1185">Reference proteome</keyword>
<gene>
    <name evidence="2" type="ORF">CLHUN_12400</name>
</gene>
<dbReference type="EMBL" id="MZGX01000006">
    <property type="protein sequence ID" value="OPX45008.1"/>
    <property type="molecule type" value="Genomic_DNA"/>
</dbReference>
<evidence type="ECO:0000259" key="1">
    <source>
        <dbReference type="Pfam" id="PF14399"/>
    </source>
</evidence>
<dbReference type="InterPro" id="IPR026935">
    <property type="entry name" value="BtrH_N"/>
</dbReference>
<comment type="caution">
    <text evidence="2">The sequence shown here is derived from an EMBL/GenBank/DDBJ whole genome shotgun (WGS) entry which is preliminary data.</text>
</comment>
<organism evidence="2 3">
    <name type="scientific">Ruminiclostridium hungatei</name>
    <name type="common">Clostridium hungatei</name>
    <dbReference type="NCBI Taxonomy" id="48256"/>
    <lineage>
        <taxon>Bacteria</taxon>
        <taxon>Bacillati</taxon>
        <taxon>Bacillota</taxon>
        <taxon>Clostridia</taxon>
        <taxon>Eubacteriales</taxon>
        <taxon>Oscillospiraceae</taxon>
        <taxon>Ruminiclostridium</taxon>
    </lineage>
</organism>
<evidence type="ECO:0000313" key="3">
    <source>
        <dbReference type="Proteomes" id="UP000191554"/>
    </source>
</evidence>
<feature type="domain" description="Butirosin biosynthesis protein H N-terminal" evidence="1">
    <location>
        <begin position="64"/>
        <end position="172"/>
    </location>
</feature>
<dbReference type="STRING" id="48256.CLHUN_12400"/>
<dbReference type="Pfam" id="PF14399">
    <property type="entry name" value="BtrH_N"/>
    <property type="match status" value="1"/>
</dbReference>
<protein>
    <recommendedName>
        <fullName evidence="1">Butirosin biosynthesis protein H N-terminal domain-containing protein</fullName>
    </recommendedName>
</protein>